<evidence type="ECO:0000313" key="2">
    <source>
        <dbReference type="Proteomes" id="UP001152531"/>
    </source>
</evidence>
<comment type="caution">
    <text evidence="1">The sequence shown here is derived from an EMBL/GenBank/DDBJ whole genome shotgun (WGS) entry which is preliminary data.</text>
</comment>
<sequence length="287" mass="32516">MNTETFPLNTGATIPQVGLGCMRLTTESILHALKSGYRHLDTAFIYDKGNNEVDVGKAIRDSGIPREEIFVVTKLWNSHHKNVAGALDDSLKRLGLDYVDCYLMHWPFCENPEISGVAYEDWTYIDTYEEMVKVYKNTNKVKSLGVSNFTVENLEAIKHTGVVPVINQIEYHPLVAKFENGLVDYCHKNKILVQAYCPLGGTGAFLVDNADVVDLAKKYKAQPGQILLSWCVQKGINVIPRSSKFERIEQNIVTIKLEDDDMKLMDSLEDKYGFHRINEIPYKMAHP</sequence>
<dbReference type="EMBL" id="CALSDN010000012">
    <property type="protein sequence ID" value="CAH6722949.1"/>
    <property type="molecule type" value="Genomic_DNA"/>
</dbReference>
<name>A0ACA9YD14_9ASCO</name>
<protein>
    <submittedName>
        <fullName evidence="1">Reductase 1</fullName>
    </submittedName>
</protein>
<reference evidence="1" key="1">
    <citation type="submission" date="2022-06" db="EMBL/GenBank/DDBJ databases">
        <authorList>
            <person name="Legras J.-L."/>
            <person name="Devillers H."/>
            <person name="Grondin C."/>
        </authorList>
    </citation>
    <scope>NUCLEOTIDE SEQUENCE</scope>
    <source>
        <strain evidence="1">CLIB 1444</strain>
    </source>
</reference>
<dbReference type="Proteomes" id="UP001152531">
    <property type="component" value="Unassembled WGS sequence"/>
</dbReference>
<organism evidence="1 2">
    <name type="scientific">[Candida] jaroonii</name>
    <dbReference type="NCBI Taxonomy" id="467808"/>
    <lineage>
        <taxon>Eukaryota</taxon>
        <taxon>Fungi</taxon>
        <taxon>Dikarya</taxon>
        <taxon>Ascomycota</taxon>
        <taxon>Saccharomycotina</taxon>
        <taxon>Pichiomycetes</taxon>
        <taxon>Debaryomycetaceae</taxon>
        <taxon>Yamadazyma</taxon>
    </lineage>
</organism>
<keyword evidence="2" id="KW-1185">Reference proteome</keyword>
<evidence type="ECO:0000313" key="1">
    <source>
        <dbReference type="EMBL" id="CAH6722949.1"/>
    </source>
</evidence>
<gene>
    <name evidence="1" type="ORF">CLIB1444_12S00870</name>
</gene>
<proteinExistence type="predicted"/>
<accession>A0ACA9YD14</accession>